<protein>
    <submittedName>
        <fullName evidence="1">Uncharacterized protein</fullName>
    </submittedName>
</protein>
<reference evidence="1" key="2">
    <citation type="journal article" date="2015" name="Fish Shellfish Immunol.">
        <title>Early steps in the European eel (Anguilla anguilla)-Vibrio vulnificus interaction in the gills: Role of the RtxA13 toxin.</title>
        <authorList>
            <person name="Callol A."/>
            <person name="Pajuelo D."/>
            <person name="Ebbesson L."/>
            <person name="Teles M."/>
            <person name="MacKenzie S."/>
            <person name="Amaro C."/>
        </authorList>
    </citation>
    <scope>NUCLEOTIDE SEQUENCE</scope>
</reference>
<organism evidence="1">
    <name type="scientific">Anguilla anguilla</name>
    <name type="common">European freshwater eel</name>
    <name type="synonym">Muraena anguilla</name>
    <dbReference type="NCBI Taxonomy" id="7936"/>
    <lineage>
        <taxon>Eukaryota</taxon>
        <taxon>Metazoa</taxon>
        <taxon>Chordata</taxon>
        <taxon>Craniata</taxon>
        <taxon>Vertebrata</taxon>
        <taxon>Euteleostomi</taxon>
        <taxon>Actinopterygii</taxon>
        <taxon>Neopterygii</taxon>
        <taxon>Teleostei</taxon>
        <taxon>Anguilliformes</taxon>
        <taxon>Anguillidae</taxon>
        <taxon>Anguilla</taxon>
    </lineage>
</organism>
<evidence type="ECO:0000313" key="1">
    <source>
        <dbReference type="EMBL" id="JAH50874.1"/>
    </source>
</evidence>
<reference evidence="1" key="1">
    <citation type="submission" date="2014-11" db="EMBL/GenBank/DDBJ databases">
        <authorList>
            <person name="Amaro Gonzalez C."/>
        </authorList>
    </citation>
    <scope>NUCLEOTIDE SEQUENCE</scope>
</reference>
<proteinExistence type="predicted"/>
<accession>A0A0E9TB05</accession>
<name>A0A0E9TB05_ANGAN</name>
<sequence>MTQVVLKEFGVSVPPF</sequence>
<dbReference type="EMBL" id="GBXM01057703">
    <property type="protein sequence ID" value="JAH50874.1"/>
    <property type="molecule type" value="Transcribed_RNA"/>
</dbReference>
<dbReference type="AlphaFoldDB" id="A0A0E9TB05"/>